<reference evidence="3 4" key="1">
    <citation type="submission" date="2014-04" db="EMBL/GenBank/DDBJ databases">
        <authorList>
            <consortium name="DOE Joint Genome Institute"/>
            <person name="Kuo A."/>
            <person name="Zuccaro A."/>
            <person name="Kohler A."/>
            <person name="Nagy L.G."/>
            <person name="Floudas D."/>
            <person name="Copeland A."/>
            <person name="Barry K.W."/>
            <person name="Cichocki N."/>
            <person name="Veneault-Fourrey C."/>
            <person name="LaButti K."/>
            <person name="Lindquist E.A."/>
            <person name="Lipzen A."/>
            <person name="Lundell T."/>
            <person name="Morin E."/>
            <person name="Murat C."/>
            <person name="Sun H."/>
            <person name="Tunlid A."/>
            <person name="Henrissat B."/>
            <person name="Grigoriev I.V."/>
            <person name="Hibbett D.S."/>
            <person name="Martin F."/>
            <person name="Nordberg H.P."/>
            <person name="Cantor M.N."/>
            <person name="Hua S.X."/>
        </authorList>
    </citation>
    <scope>NUCLEOTIDE SEQUENCE [LARGE SCALE GENOMIC DNA]</scope>
    <source>
        <strain evidence="3 4">MAFF 305830</strain>
    </source>
</reference>
<sequence>MFEISPKRLAASISKRKPSVCGFHTSRPSTFAPLPKQQNTPSSTTLASRLFSNSIKKSVQLDRLGVSLALPVPLPLNGLSDIAILTLSAALRLRTDLAPIGLGFDTSNLQTRMLIEDKSHNNNESVATSDKHPILDVDAGTSVPPPAYSKDDVSGSKQEEPYNEGDPNELPAATNFAHIYRRDGRIRGRWNIDPTMAIPAALLPKEDGDARKGPFAALGLTKSDDKAEEHKDEPMPNLKLHTRDGRIHADVTISGTPGDKPSKTPTLLDIYTRDGGIVLRVRTRGPAPLHMKVYTHDGAVRVFLPRTFNGLLTHKLRDGSVIASPAMQKPGGITTFTSVDGATGRSFVGEWRGLLDQAAGSSSNADKKSDELAADSWTGDRCDVTSRDGNAYFYWEDEYEEVMSKLTATGWIKSLFAPR</sequence>
<evidence type="ECO:0000313" key="4">
    <source>
        <dbReference type="Proteomes" id="UP000054097"/>
    </source>
</evidence>
<feature type="domain" description="DUF7330" evidence="2">
    <location>
        <begin position="175"/>
        <end position="398"/>
    </location>
</feature>
<feature type="compositionally biased region" description="Basic and acidic residues" evidence="1">
    <location>
        <begin position="149"/>
        <end position="160"/>
    </location>
</feature>
<gene>
    <name evidence="3" type="ORF">M408DRAFT_18974</name>
</gene>
<dbReference type="EMBL" id="KN824277">
    <property type="protein sequence ID" value="KIM34010.1"/>
    <property type="molecule type" value="Genomic_DNA"/>
</dbReference>
<dbReference type="InterPro" id="IPR055754">
    <property type="entry name" value="DUF7330"/>
</dbReference>
<keyword evidence="4" id="KW-1185">Reference proteome</keyword>
<dbReference type="OrthoDB" id="5289249at2759"/>
<accession>A0A0C3BB18</accession>
<dbReference type="Proteomes" id="UP000054097">
    <property type="component" value="Unassembled WGS sequence"/>
</dbReference>
<dbReference type="AlphaFoldDB" id="A0A0C3BB18"/>
<organism evidence="3 4">
    <name type="scientific">Serendipita vermifera MAFF 305830</name>
    <dbReference type="NCBI Taxonomy" id="933852"/>
    <lineage>
        <taxon>Eukaryota</taxon>
        <taxon>Fungi</taxon>
        <taxon>Dikarya</taxon>
        <taxon>Basidiomycota</taxon>
        <taxon>Agaricomycotina</taxon>
        <taxon>Agaricomycetes</taxon>
        <taxon>Sebacinales</taxon>
        <taxon>Serendipitaceae</taxon>
        <taxon>Serendipita</taxon>
    </lineage>
</organism>
<evidence type="ECO:0000313" key="3">
    <source>
        <dbReference type="EMBL" id="KIM34010.1"/>
    </source>
</evidence>
<evidence type="ECO:0000259" key="2">
    <source>
        <dbReference type="Pfam" id="PF24016"/>
    </source>
</evidence>
<protein>
    <recommendedName>
        <fullName evidence="2">DUF7330 domain-containing protein</fullName>
    </recommendedName>
</protein>
<dbReference type="STRING" id="933852.A0A0C3BB18"/>
<reference evidence="4" key="2">
    <citation type="submission" date="2015-01" db="EMBL/GenBank/DDBJ databases">
        <title>Evolutionary Origins and Diversification of the Mycorrhizal Mutualists.</title>
        <authorList>
            <consortium name="DOE Joint Genome Institute"/>
            <consortium name="Mycorrhizal Genomics Consortium"/>
            <person name="Kohler A."/>
            <person name="Kuo A."/>
            <person name="Nagy L.G."/>
            <person name="Floudas D."/>
            <person name="Copeland A."/>
            <person name="Barry K.W."/>
            <person name="Cichocki N."/>
            <person name="Veneault-Fourrey C."/>
            <person name="LaButti K."/>
            <person name="Lindquist E.A."/>
            <person name="Lipzen A."/>
            <person name="Lundell T."/>
            <person name="Morin E."/>
            <person name="Murat C."/>
            <person name="Riley R."/>
            <person name="Ohm R."/>
            <person name="Sun H."/>
            <person name="Tunlid A."/>
            <person name="Henrissat B."/>
            <person name="Grigoriev I.V."/>
            <person name="Hibbett D.S."/>
            <person name="Martin F."/>
        </authorList>
    </citation>
    <scope>NUCLEOTIDE SEQUENCE [LARGE SCALE GENOMIC DNA]</scope>
    <source>
        <strain evidence="4">MAFF 305830</strain>
    </source>
</reference>
<dbReference type="HOGENOM" id="CLU_655806_0_0_1"/>
<dbReference type="Pfam" id="PF24016">
    <property type="entry name" value="DUF7330"/>
    <property type="match status" value="1"/>
</dbReference>
<name>A0A0C3BB18_SERVB</name>
<feature type="region of interest" description="Disordered" evidence="1">
    <location>
        <begin position="120"/>
        <end position="170"/>
    </location>
</feature>
<proteinExistence type="predicted"/>
<evidence type="ECO:0000256" key="1">
    <source>
        <dbReference type="SAM" id="MobiDB-lite"/>
    </source>
</evidence>